<dbReference type="Proteomes" id="UP000887540">
    <property type="component" value="Unplaced"/>
</dbReference>
<name>A0A914CAX6_9BILA</name>
<accession>A0A914CAX6</accession>
<reference evidence="2" key="1">
    <citation type="submission" date="2022-11" db="UniProtKB">
        <authorList>
            <consortium name="WormBaseParasite"/>
        </authorList>
    </citation>
    <scope>IDENTIFICATION</scope>
</reference>
<dbReference type="AlphaFoldDB" id="A0A914CAX6"/>
<proteinExistence type="predicted"/>
<sequence>MMKRRSANQMMDSTQWQEAFRLGKRFPAIENEVFHKVEINKMAIFHQDLDLECLGKNQPVQVIVKQVNRRKNYFALKQELRKALAKKCLIQSQELDEDEPSSSHSGSPENFEQGAYLIRMKSTSLDEEDWKRRVEGAQMLGLRTAPDPKVGAIQRMRNKLCKWKLAIADTRS</sequence>
<keyword evidence="1" id="KW-1185">Reference proteome</keyword>
<organism evidence="1 2">
    <name type="scientific">Acrobeloides nanus</name>
    <dbReference type="NCBI Taxonomy" id="290746"/>
    <lineage>
        <taxon>Eukaryota</taxon>
        <taxon>Metazoa</taxon>
        <taxon>Ecdysozoa</taxon>
        <taxon>Nematoda</taxon>
        <taxon>Chromadorea</taxon>
        <taxon>Rhabditida</taxon>
        <taxon>Tylenchina</taxon>
        <taxon>Cephalobomorpha</taxon>
        <taxon>Cephaloboidea</taxon>
        <taxon>Cephalobidae</taxon>
        <taxon>Acrobeloides</taxon>
    </lineage>
</organism>
<evidence type="ECO:0000313" key="1">
    <source>
        <dbReference type="Proteomes" id="UP000887540"/>
    </source>
</evidence>
<evidence type="ECO:0000313" key="2">
    <source>
        <dbReference type="WBParaSite" id="ACRNAN_Path_734.g2781.t2"/>
    </source>
</evidence>
<dbReference type="WBParaSite" id="ACRNAN_Path_734.g2781.t2">
    <property type="protein sequence ID" value="ACRNAN_Path_734.g2781.t2"/>
    <property type="gene ID" value="ACRNAN_Path_734.g2781"/>
</dbReference>
<protein>
    <submittedName>
        <fullName evidence="2">Uncharacterized protein</fullName>
    </submittedName>
</protein>